<name>A0A543I9D6_9ACTN</name>
<gene>
    <name evidence="2" type="ORF">FHX41_0796</name>
</gene>
<dbReference type="EMBL" id="VFPO01000001">
    <property type="protein sequence ID" value="TQM67191.1"/>
    <property type="molecule type" value="Genomic_DNA"/>
</dbReference>
<evidence type="ECO:0000256" key="1">
    <source>
        <dbReference type="SAM" id="MobiDB-lite"/>
    </source>
</evidence>
<evidence type="ECO:0000313" key="3">
    <source>
        <dbReference type="Proteomes" id="UP000316706"/>
    </source>
</evidence>
<keyword evidence="3" id="KW-1185">Reference proteome</keyword>
<sequence>MTLDDTSPDLMPPIRPEPKRRGGSGLRPHERRVLQAVALLCAVSALLSLHWLDEANNVEKNLKPPEKVVTVPPNEIGEFMGARWKVMKRETARPLAGGSAQGPAQGDVVELRFWVGVRPGDAASAKAVGSYGVAYRFVDGEGREWSATAAGGREFQAGVPALINLRGTVPRAKADSLELEIRAPRTDRKPGEPLLSLRFEQ</sequence>
<organism evidence="2 3">
    <name type="scientific">Actinomadura hallensis</name>
    <dbReference type="NCBI Taxonomy" id="337895"/>
    <lineage>
        <taxon>Bacteria</taxon>
        <taxon>Bacillati</taxon>
        <taxon>Actinomycetota</taxon>
        <taxon>Actinomycetes</taxon>
        <taxon>Streptosporangiales</taxon>
        <taxon>Thermomonosporaceae</taxon>
        <taxon>Actinomadura</taxon>
    </lineage>
</organism>
<dbReference type="RefSeq" id="WP_141966234.1">
    <property type="nucleotide sequence ID" value="NZ_VFPO01000001.1"/>
</dbReference>
<reference evidence="2 3" key="1">
    <citation type="submission" date="2019-06" db="EMBL/GenBank/DDBJ databases">
        <title>Sequencing the genomes of 1000 actinobacteria strains.</title>
        <authorList>
            <person name="Klenk H.-P."/>
        </authorList>
    </citation>
    <scope>NUCLEOTIDE SEQUENCE [LARGE SCALE GENOMIC DNA]</scope>
    <source>
        <strain evidence="2 3">DSM 45043</strain>
    </source>
</reference>
<proteinExistence type="predicted"/>
<comment type="caution">
    <text evidence="2">The sequence shown here is derived from an EMBL/GenBank/DDBJ whole genome shotgun (WGS) entry which is preliminary data.</text>
</comment>
<dbReference type="Proteomes" id="UP000316706">
    <property type="component" value="Unassembled WGS sequence"/>
</dbReference>
<protein>
    <submittedName>
        <fullName evidence="2">Uncharacterized protein</fullName>
    </submittedName>
</protein>
<dbReference type="AlphaFoldDB" id="A0A543I9D6"/>
<accession>A0A543I9D6</accession>
<dbReference type="OrthoDB" id="3476458at2"/>
<feature type="region of interest" description="Disordered" evidence="1">
    <location>
        <begin position="1"/>
        <end position="27"/>
    </location>
</feature>
<evidence type="ECO:0000313" key="2">
    <source>
        <dbReference type="EMBL" id="TQM67191.1"/>
    </source>
</evidence>